<keyword evidence="1" id="KW-0812">Transmembrane</keyword>
<keyword evidence="1" id="KW-0472">Membrane</keyword>
<proteinExistence type="predicted"/>
<dbReference type="GeneID" id="66347080"/>
<evidence type="ECO:0000256" key="1">
    <source>
        <dbReference type="SAM" id="Phobius"/>
    </source>
</evidence>
<dbReference type="RefSeq" id="WP_172462685.1">
    <property type="nucleotide sequence ID" value="NZ_CP073653.1"/>
</dbReference>
<keyword evidence="1" id="KW-1133">Transmembrane helix</keyword>
<protein>
    <submittedName>
        <fullName evidence="2">Uncharacterized protein</fullName>
    </submittedName>
</protein>
<dbReference type="Proteomes" id="UP000679373">
    <property type="component" value="Chromosome"/>
</dbReference>
<dbReference type="EMBL" id="CP073653">
    <property type="protein sequence ID" value="QUN34399.1"/>
    <property type="molecule type" value="Genomic_DNA"/>
</dbReference>
<evidence type="ECO:0000313" key="3">
    <source>
        <dbReference type="Proteomes" id="UP000679373"/>
    </source>
</evidence>
<accession>A0AB74VDA0</accession>
<feature type="transmembrane region" description="Helical" evidence="1">
    <location>
        <begin position="6"/>
        <end position="25"/>
    </location>
</feature>
<sequence>MEVVITMAIIAILSVGVYESYISIIKTTKASEKKQVALHAGNKIIEQIKEISDSGSINPSDTTIELDDNFNLQGNTERYSGTEKLDVYGNYYNRSDYKYIAEVILTKNQLSLNTASKIGYLYDVTVTIKDEEDKELFSEKYNQTININ</sequence>
<reference evidence="2" key="1">
    <citation type="submission" date="2021-04" db="EMBL/GenBank/DDBJ databases">
        <title>Complete genome sequence of the type strain Clostridium beijerinckii NRRL B-598.</title>
        <authorList>
            <person name="Sedlar K."/>
            <person name="Branska B."/>
            <person name="Bezdicek M."/>
            <person name="Nykrynova M."/>
            <person name="Lengerova M."/>
            <person name="Skutkova H."/>
            <person name="Patakova P."/>
        </authorList>
    </citation>
    <scope>NUCLEOTIDE SEQUENCE</scope>
    <source>
        <strain evidence="2">DSM 791</strain>
    </source>
</reference>
<organism evidence="2 3">
    <name type="scientific">Clostridium beijerinckii</name>
    <name type="common">Clostridium MP</name>
    <dbReference type="NCBI Taxonomy" id="1520"/>
    <lineage>
        <taxon>Bacteria</taxon>
        <taxon>Bacillati</taxon>
        <taxon>Bacillota</taxon>
        <taxon>Clostridia</taxon>
        <taxon>Eubacteriales</taxon>
        <taxon>Clostridiaceae</taxon>
        <taxon>Clostridium</taxon>
    </lineage>
</organism>
<keyword evidence="3" id="KW-1185">Reference proteome</keyword>
<dbReference type="AlphaFoldDB" id="A0AB74VDA0"/>
<gene>
    <name evidence="2" type="ORF">KEC93_21115</name>
</gene>
<name>A0AB74VDA0_CLOBE</name>
<evidence type="ECO:0000313" key="2">
    <source>
        <dbReference type="EMBL" id="QUN34399.1"/>
    </source>
</evidence>